<proteinExistence type="inferred from homology"/>
<organism evidence="6 7">
    <name type="scientific">Alkalicoccobacillus porphyridii</name>
    <dbReference type="NCBI Taxonomy" id="2597270"/>
    <lineage>
        <taxon>Bacteria</taxon>
        <taxon>Bacillati</taxon>
        <taxon>Bacillota</taxon>
        <taxon>Bacilli</taxon>
        <taxon>Bacillales</taxon>
        <taxon>Bacillaceae</taxon>
        <taxon>Alkalicoccobacillus</taxon>
    </lineage>
</organism>
<keyword evidence="3" id="KW-0238">DNA-binding</keyword>
<comment type="caution">
    <text evidence="6">The sequence shown here is derived from an EMBL/GenBank/DDBJ whole genome shotgun (WGS) entry which is preliminary data.</text>
</comment>
<dbReference type="Pfam" id="PF03466">
    <property type="entry name" value="LysR_substrate"/>
    <property type="match status" value="1"/>
</dbReference>
<dbReference type="Pfam" id="PF00126">
    <property type="entry name" value="HTH_1"/>
    <property type="match status" value="1"/>
</dbReference>
<dbReference type="InterPro" id="IPR000847">
    <property type="entry name" value="LysR_HTH_N"/>
</dbReference>
<gene>
    <name evidence="6" type="ORF">FN960_06485</name>
</gene>
<dbReference type="AlphaFoldDB" id="A0A554A110"/>
<keyword evidence="7" id="KW-1185">Reference proteome</keyword>
<feature type="domain" description="HTH lysR-type" evidence="5">
    <location>
        <begin position="39"/>
        <end position="67"/>
    </location>
</feature>
<dbReference type="GO" id="GO:0000976">
    <property type="term" value="F:transcription cis-regulatory region binding"/>
    <property type="evidence" value="ECO:0007669"/>
    <property type="project" value="TreeGrafter"/>
</dbReference>
<dbReference type="GO" id="GO:0003700">
    <property type="term" value="F:DNA-binding transcription factor activity"/>
    <property type="evidence" value="ECO:0007669"/>
    <property type="project" value="InterPro"/>
</dbReference>
<evidence type="ECO:0000313" key="7">
    <source>
        <dbReference type="Proteomes" id="UP000318521"/>
    </source>
</evidence>
<dbReference type="EMBL" id="VLXZ01000003">
    <property type="protein sequence ID" value="TSB47380.1"/>
    <property type="molecule type" value="Genomic_DNA"/>
</dbReference>
<reference evidence="6 7" key="1">
    <citation type="submission" date="2019-07" db="EMBL/GenBank/DDBJ databases">
        <authorList>
            <person name="Park Y.J."/>
            <person name="Jeong S.E."/>
            <person name="Jung H.S."/>
        </authorList>
    </citation>
    <scope>NUCLEOTIDE SEQUENCE [LARGE SCALE GENOMIC DNA]</scope>
    <source>
        <strain evidence="7">P16(2019)</strain>
    </source>
</reference>
<dbReference type="Gene3D" id="3.40.190.290">
    <property type="match status" value="1"/>
</dbReference>
<protein>
    <submittedName>
        <fullName evidence="6">LysR family transcriptional regulator</fullName>
    </submittedName>
</protein>
<dbReference type="InterPro" id="IPR036390">
    <property type="entry name" value="WH_DNA-bd_sf"/>
</dbReference>
<dbReference type="SUPFAM" id="SSF53850">
    <property type="entry name" value="Periplasmic binding protein-like II"/>
    <property type="match status" value="1"/>
</dbReference>
<dbReference type="SUPFAM" id="SSF46785">
    <property type="entry name" value="Winged helix' DNA-binding domain"/>
    <property type="match status" value="1"/>
</dbReference>
<evidence type="ECO:0000256" key="2">
    <source>
        <dbReference type="ARBA" id="ARBA00023015"/>
    </source>
</evidence>
<evidence type="ECO:0000259" key="5">
    <source>
        <dbReference type="PROSITE" id="PS50931"/>
    </source>
</evidence>
<dbReference type="CDD" id="cd05466">
    <property type="entry name" value="PBP2_LTTR_substrate"/>
    <property type="match status" value="1"/>
</dbReference>
<sequence length="318" mass="37629">MISRKWRRNMDKLDLELFTSLAHDRSMNKLALTYPLSYSTIAKRLQLLEDEVGKKLFIRTKAGAEFTLEGRKFYYFAYKTLLTLNEGIRITQYSDEEDNEVFQFGVNNPVIRVISPILLPMMEKQNLYKKWKIQLSTSIELPMLTSCEVVQMAIVNQNDYIPDNVASIELFKEPILLVGSKKHKKYQDIRHTSFLLRDARFIIPKRGYPLRELIEERFFRAFNIRPKQIIELENSCDTKTLVREGVGYTLLPRSSLWLDSEGLSIYDPHEENLCQRFYLIYPKRLEEQHKEMIAFVVKSVREQVDFYRDNEGQKLKMS</sequence>
<dbReference type="PANTHER" id="PTHR30126:SF40">
    <property type="entry name" value="HTH-TYPE TRANSCRIPTIONAL REGULATOR GLTR"/>
    <property type="match status" value="1"/>
</dbReference>
<evidence type="ECO:0000256" key="1">
    <source>
        <dbReference type="ARBA" id="ARBA00009437"/>
    </source>
</evidence>
<dbReference type="PROSITE" id="PS50931">
    <property type="entry name" value="HTH_LYSR"/>
    <property type="match status" value="1"/>
</dbReference>
<accession>A0A554A110</accession>
<comment type="similarity">
    <text evidence="1">Belongs to the LysR transcriptional regulatory family.</text>
</comment>
<dbReference type="OrthoDB" id="8479357at2"/>
<dbReference type="Proteomes" id="UP000318521">
    <property type="component" value="Unassembled WGS sequence"/>
</dbReference>
<name>A0A554A110_9BACI</name>
<keyword evidence="2" id="KW-0805">Transcription regulation</keyword>
<dbReference type="InterPro" id="IPR036388">
    <property type="entry name" value="WH-like_DNA-bd_sf"/>
</dbReference>
<dbReference type="InterPro" id="IPR005119">
    <property type="entry name" value="LysR_subst-bd"/>
</dbReference>
<dbReference type="Gene3D" id="1.10.10.10">
    <property type="entry name" value="Winged helix-like DNA-binding domain superfamily/Winged helix DNA-binding domain"/>
    <property type="match status" value="1"/>
</dbReference>
<dbReference type="PANTHER" id="PTHR30126">
    <property type="entry name" value="HTH-TYPE TRANSCRIPTIONAL REGULATOR"/>
    <property type="match status" value="1"/>
</dbReference>
<evidence type="ECO:0000313" key="6">
    <source>
        <dbReference type="EMBL" id="TSB47380.1"/>
    </source>
</evidence>
<evidence type="ECO:0000256" key="3">
    <source>
        <dbReference type="ARBA" id="ARBA00023125"/>
    </source>
</evidence>
<keyword evidence="4" id="KW-0804">Transcription</keyword>
<evidence type="ECO:0000256" key="4">
    <source>
        <dbReference type="ARBA" id="ARBA00023163"/>
    </source>
</evidence>